<feature type="transmembrane region" description="Helical" evidence="1">
    <location>
        <begin position="119"/>
        <end position="138"/>
    </location>
</feature>
<feature type="transmembrane region" description="Helical" evidence="1">
    <location>
        <begin position="7"/>
        <end position="25"/>
    </location>
</feature>
<organism evidence="2 3">
    <name type="scientific">Thermococcus siculi</name>
    <dbReference type="NCBI Taxonomy" id="72803"/>
    <lineage>
        <taxon>Archaea</taxon>
        <taxon>Methanobacteriati</taxon>
        <taxon>Methanobacteriota</taxon>
        <taxon>Thermococci</taxon>
        <taxon>Thermococcales</taxon>
        <taxon>Thermococcaceae</taxon>
        <taxon>Thermococcus</taxon>
    </lineage>
</organism>
<gene>
    <name evidence="2" type="ORF">A3L11_04075</name>
</gene>
<evidence type="ECO:0000313" key="2">
    <source>
        <dbReference type="EMBL" id="ASJ08452.1"/>
    </source>
</evidence>
<dbReference type="EMBL" id="CP015103">
    <property type="protein sequence ID" value="ASJ08452.1"/>
    <property type="molecule type" value="Genomic_DNA"/>
</dbReference>
<feature type="transmembrane region" description="Helical" evidence="1">
    <location>
        <begin position="93"/>
        <end position="113"/>
    </location>
</feature>
<dbReference type="Proteomes" id="UP000250125">
    <property type="component" value="Chromosome"/>
</dbReference>
<keyword evidence="1" id="KW-1133">Transmembrane helix</keyword>
<proteinExistence type="predicted"/>
<reference evidence="2 3" key="1">
    <citation type="submission" date="2016-04" db="EMBL/GenBank/DDBJ databases">
        <title>Complete genome sequence of Thermococcus siculi type strain RG-20.</title>
        <authorList>
            <person name="Oger P.M."/>
        </authorList>
    </citation>
    <scope>NUCLEOTIDE SEQUENCE [LARGE SCALE GENOMIC DNA]</scope>
    <source>
        <strain evidence="2 3">RG-20</strain>
    </source>
</reference>
<evidence type="ECO:0000313" key="3">
    <source>
        <dbReference type="Proteomes" id="UP000250125"/>
    </source>
</evidence>
<protein>
    <submittedName>
        <fullName evidence="2">Uncharacterized protein</fullName>
    </submittedName>
</protein>
<feature type="transmembrane region" description="Helical" evidence="1">
    <location>
        <begin position="145"/>
        <end position="163"/>
    </location>
</feature>
<name>A0A2Z2MJ34_9EURY</name>
<dbReference type="KEGG" id="tsl:A3L11_04075"/>
<sequence>MRAGATRAYWVAVGVGFAVFVSGVFLNSGPLILLSLCILALGIVLFYGREVRIERGRVILEWGLLRRRKIITSDDVLDVIDAPSSRYLVLARYLPEAAIVPALMVLFGVLAVFESDLGWVGLGWLLFSGASLVSYILPEAEKGKGALLILLITAVVALAGYYLREKMVVPIVVSGLLLAVMFWEGGPMVVSMVLLVTGDGVYEIRYGSKRELKELLSALGDVNEG</sequence>
<keyword evidence="3" id="KW-1185">Reference proteome</keyword>
<keyword evidence="1" id="KW-0812">Transmembrane</keyword>
<dbReference type="AlphaFoldDB" id="A0A2Z2MJ34"/>
<feature type="transmembrane region" description="Helical" evidence="1">
    <location>
        <begin position="169"/>
        <end position="196"/>
    </location>
</feature>
<keyword evidence="1" id="KW-0472">Membrane</keyword>
<feature type="transmembrane region" description="Helical" evidence="1">
    <location>
        <begin position="31"/>
        <end position="48"/>
    </location>
</feature>
<accession>A0A2Z2MJ34</accession>
<evidence type="ECO:0000256" key="1">
    <source>
        <dbReference type="SAM" id="Phobius"/>
    </source>
</evidence>